<evidence type="ECO:0000259" key="5">
    <source>
        <dbReference type="PROSITE" id="PS50893"/>
    </source>
</evidence>
<dbReference type="PANTHER" id="PTHR45772">
    <property type="entry name" value="CONSERVED COMPONENT OF ABC TRANSPORTER FOR NATURAL AMINO ACIDS-RELATED"/>
    <property type="match status" value="1"/>
</dbReference>
<dbReference type="GO" id="GO:0016887">
    <property type="term" value="F:ATP hydrolysis activity"/>
    <property type="evidence" value="ECO:0007669"/>
    <property type="project" value="InterPro"/>
</dbReference>
<dbReference type="PANTHER" id="PTHR45772:SF10">
    <property type="entry name" value="LIPOPOLYSACCHARIDE EXPORT SYSTEM ATP-BINDING PROTEIN LPTB"/>
    <property type="match status" value="1"/>
</dbReference>
<dbReference type="SMART" id="SM00382">
    <property type="entry name" value="AAA"/>
    <property type="match status" value="1"/>
</dbReference>
<name>A0A419F684_9BACT</name>
<gene>
    <name evidence="6" type="primary">lptB</name>
    <name evidence="6" type="ORF">C4532_03620</name>
</gene>
<organism evidence="6 7">
    <name type="scientific">Candidatus Abyssobacteria bacterium SURF_17</name>
    <dbReference type="NCBI Taxonomy" id="2093361"/>
    <lineage>
        <taxon>Bacteria</taxon>
        <taxon>Pseudomonadati</taxon>
        <taxon>Candidatus Hydrogenedentota</taxon>
        <taxon>Candidatus Abyssobacteria</taxon>
    </lineage>
</organism>
<dbReference type="InterPro" id="IPR027417">
    <property type="entry name" value="P-loop_NTPase"/>
</dbReference>
<comment type="caution">
    <text evidence="6">The sequence shown here is derived from an EMBL/GenBank/DDBJ whole genome shotgun (WGS) entry which is preliminary data.</text>
</comment>
<dbReference type="GO" id="GO:0005524">
    <property type="term" value="F:ATP binding"/>
    <property type="evidence" value="ECO:0007669"/>
    <property type="project" value="UniProtKB-KW"/>
</dbReference>
<protein>
    <submittedName>
        <fullName evidence="6">LPS export ABC transporter ATP-binding protein</fullName>
    </submittedName>
</protein>
<sequence length="265" mass="29515">MNAPASNASLITWSLVKYFKSRKVVDSVSLEILAGEIVGLLGPNGAGKTTTFNMIIGLVTPDKGEVALNGEKITRLPMYKRARMGIGYLPQEPSVFRKLTVEENLLAILEHSGCPAKERRERAASLLEEFGIGHLAKQLAYTLSGGERRRLEICRALVNSPYFIMLDEPFSGVDPISVFSLQELIRKLRDRGIGILLTDHSVRETLEVVDRAYLIYEGRVEVSGSSHELVSNPHARRVYLGEQFTFQSRSRRQKKSPRSPSETGT</sequence>
<dbReference type="Pfam" id="PF00005">
    <property type="entry name" value="ABC_tran"/>
    <property type="match status" value="1"/>
</dbReference>
<reference evidence="6 7" key="1">
    <citation type="journal article" date="2017" name="ISME J.">
        <title>Energy and carbon metabolisms in a deep terrestrial subsurface fluid microbial community.</title>
        <authorList>
            <person name="Momper L."/>
            <person name="Jungbluth S.P."/>
            <person name="Lee M.D."/>
            <person name="Amend J.P."/>
        </authorList>
    </citation>
    <scope>NUCLEOTIDE SEQUENCE [LARGE SCALE GENOMIC DNA]</scope>
    <source>
        <strain evidence="6">SURF_17</strain>
    </source>
</reference>
<dbReference type="EMBL" id="QZKI01000022">
    <property type="protein sequence ID" value="RJP73923.1"/>
    <property type="molecule type" value="Genomic_DNA"/>
</dbReference>
<proteinExistence type="predicted"/>
<keyword evidence="1" id="KW-0813">Transport</keyword>
<dbReference type="PROSITE" id="PS00211">
    <property type="entry name" value="ABC_TRANSPORTER_1"/>
    <property type="match status" value="1"/>
</dbReference>
<evidence type="ECO:0000256" key="2">
    <source>
        <dbReference type="ARBA" id="ARBA00022741"/>
    </source>
</evidence>
<dbReference type="InterPro" id="IPR003593">
    <property type="entry name" value="AAA+_ATPase"/>
</dbReference>
<dbReference type="InterPro" id="IPR030921">
    <property type="entry name" value="LPS_export_LptB"/>
</dbReference>
<accession>A0A419F684</accession>
<evidence type="ECO:0000256" key="3">
    <source>
        <dbReference type="ARBA" id="ARBA00022840"/>
    </source>
</evidence>
<feature type="domain" description="ABC transporter" evidence="5">
    <location>
        <begin position="10"/>
        <end position="242"/>
    </location>
</feature>
<evidence type="ECO:0000256" key="1">
    <source>
        <dbReference type="ARBA" id="ARBA00022448"/>
    </source>
</evidence>
<dbReference type="AlphaFoldDB" id="A0A419F684"/>
<dbReference type="CDD" id="cd03218">
    <property type="entry name" value="ABC_YhbG"/>
    <property type="match status" value="1"/>
</dbReference>
<keyword evidence="3 6" id="KW-0067">ATP-binding</keyword>
<evidence type="ECO:0000256" key="4">
    <source>
        <dbReference type="SAM" id="MobiDB-lite"/>
    </source>
</evidence>
<keyword evidence="2" id="KW-0547">Nucleotide-binding</keyword>
<dbReference type="InterPro" id="IPR017871">
    <property type="entry name" value="ABC_transporter-like_CS"/>
</dbReference>
<dbReference type="GO" id="GO:0055085">
    <property type="term" value="P:transmembrane transport"/>
    <property type="evidence" value="ECO:0007669"/>
    <property type="project" value="InterPro"/>
</dbReference>
<dbReference type="Proteomes" id="UP000285961">
    <property type="component" value="Unassembled WGS sequence"/>
</dbReference>
<dbReference type="PROSITE" id="PS50893">
    <property type="entry name" value="ABC_TRANSPORTER_2"/>
    <property type="match status" value="1"/>
</dbReference>
<evidence type="ECO:0000313" key="7">
    <source>
        <dbReference type="Proteomes" id="UP000285961"/>
    </source>
</evidence>
<feature type="region of interest" description="Disordered" evidence="4">
    <location>
        <begin position="246"/>
        <end position="265"/>
    </location>
</feature>
<dbReference type="NCBIfam" id="TIGR04406">
    <property type="entry name" value="LPS_export_lptB"/>
    <property type="match status" value="1"/>
</dbReference>
<dbReference type="SUPFAM" id="SSF52540">
    <property type="entry name" value="P-loop containing nucleoside triphosphate hydrolases"/>
    <property type="match status" value="1"/>
</dbReference>
<dbReference type="Gene3D" id="3.40.50.300">
    <property type="entry name" value="P-loop containing nucleotide triphosphate hydrolases"/>
    <property type="match status" value="1"/>
</dbReference>
<evidence type="ECO:0000313" key="6">
    <source>
        <dbReference type="EMBL" id="RJP73923.1"/>
    </source>
</evidence>
<dbReference type="FunFam" id="3.40.50.300:FF:000151">
    <property type="entry name" value="Lipopolysaccharide ABC transporter ATP-binding protein"/>
    <property type="match status" value="1"/>
</dbReference>
<dbReference type="InterPro" id="IPR051120">
    <property type="entry name" value="ABC_AA/LPS_Transport"/>
</dbReference>
<dbReference type="GO" id="GO:0043190">
    <property type="term" value="C:ATP-binding cassette (ABC) transporter complex"/>
    <property type="evidence" value="ECO:0007669"/>
    <property type="project" value="InterPro"/>
</dbReference>
<dbReference type="InterPro" id="IPR003439">
    <property type="entry name" value="ABC_transporter-like_ATP-bd"/>
</dbReference>